<keyword evidence="3" id="KW-0488">Methylation</keyword>
<dbReference type="PROSITE" id="PS50111">
    <property type="entry name" value="CHEMOTAXIS_TRANSDUC_2"/>
    <property type="match status" value="1"/>
</dbReference>
<keyword evidence="4" id="KW-0812">Transmembrane</keyword>
<protein>
    <submittedName>
        <fullName evidence="10">Methyl-accepting chemotaxis protein</fullName>
    </submittedName>
</protein>
<proteinExistence type="inferred from homology"/>
<dbReference type="Pfam" id="PF00015">
    <property type="entry name" value="MCPsignal"/>
    <property type="match status" value="1"/>
</dbReference>
<evidence type="ECO:0000256" key="2">
    <source>
        <dbReference type="ARBA" id="ARBA00022475"/>
    </source>
</evidence>
<dbReference type="InterPro" id="IPR004089">
    <property type="entry name" value="MCPsignal_dom"/>
</dbReference>
<dbReference type="InterPro" id="IPR033480">
    <property type="entry name" value="sCache_2"/>
</dbReference>
<dbReference type="CDD" id="cd11386">
    <property type="entry name" value="MCP_signal"/>
    <property type="match status" value="1"/>
</dbReference>
<evidence type="ECO:0000256" key="8">
    <source>
        <dbReference type="PROSITE-ProRule" id="PRU00284"/>
    </source>
</evidence>
<keyword evidence="11" id="KW-1185">Reference proteome</keyword>
<keyword evidence="6" id="KW-0472">Membrane</keyword>
<dbReference type="Proteomes" id="UP001221189">
    <property type="component" value="Unassembled WGS sequence"/>
</dbReference>
<evidence type="ECO:0000256" key="6">
    <source>
        <dbReference type="ARBA" id="ARBA00023136"/>
    </source>
</evidence>
<comment type="subcellular location">
    <subcellularLocation>
        <location evidence="1">Cell membrane</location>
        <topology evidence="1">Multi-pass membrane protein</topology>
    </subcellularLocation>
</comment>
<organism evidence="10 11">
    <name type="scientific">Roseateles albus</name>
    <dbReference type="NCBI Taxonomy" id="2987525"/>
    <lineage>
        <taxon>Bacteria</taxon>
        <taxon>Pseudomonadati</taxon>
        <taxon>Pseudomonadota</taxon>
        <taxon>Betaproteobacteria</taxon>
        <taxon>Burkholderiales</taxon>
        <taxon>Sphaerotilaceae</taxon>
        <taxon>Roseateles</taxon>
    </lineage>
</organism>
<dbReference type="PANTHER" id="PTHR43531:SF14">
    <property type="entry name" value="METHYL-ACCEPTING CHEMOTAXIS PROTEIN I-RELATED"/>
    <property type="match status" value="1"/>
</dbReference>
<evidence type="ECO:0000256" key="7">
    <source>
        <dbReference type="ARBA" id="ARBA00029447"/>
    </source>
</evidence>
<reference evidence="10 11" key="1">
    <citation type="submission" date="2022-10" db="EMBL/GenBank/DDBJ databases">
        <title>Paucibacter sp. hw1 Genome sequencing.</title>
        <authorList>
            <person name="Park S."/>
        </authorList>
    </citation>
    <scope>NUCLEOTIDE SEQUENCE [LARGE SCALE GENOMIC DNA]</scope>
    <source>
        <strain evidence="11">hw1</strain>
    </source>
</reference>
<gene>
    <name evidence="10" type="ORF">PRZ03_08640</name>
</gene>
<dbReference type="SUPFAM" id="SSF58104">
    <property type="entry name" value="Methyl-accepting chemotaxis protein (MCP) signaling domain"/>
    <property type="match status" value="1"/>
</dbReference>
<comment type="caution">
    <text evidence="10">The sequence shown here is derived from an EMBL/GenBank/DDBJ whole genome shotgun (WGS) entry which is preliminary data.</text>
</comment>
<keyword evidence="2" id="KW-1003">Cell membrane</keyword>
<evidence type="ECO:0000256" key="5">
    <source>
        <dbReference type="ARBA" id="ARBA00022989"/>
    </source>
</evidence>
<dbReference type="RefSeq" id="WP_273599937.1">
    <property type="nucleotide sequence ID" value="NZ_JAQQXT010000004.1"/>
</dbReference>
<feature type="domain" description="Methyl-accepting transducer" evidence="9">
    <location>
        <begin position="79"/>
        <end position="308"/>
    </location>
</feature>
<evidence type="ECO:0000313" key="10">
    <source>
        <dbReference type="EMBL" id="MDC8771633.1"/>
    </source>
</evidence>
<keyword evidence="5" id="KW-1133">Transmembrane helix</keyword>
<dbReference type="Gene3D" id="1.10.287.950">
    <property type="entry name" value="Methyl-accepting chemotaxis protein"/>
    <property type="match status" value="1"/>
</dbReference>
<evidence type="ECO:0000259" key="9">
    <source>
        <dbReference type="PROSITE" id="PS50111"/>
    </source>
</evidence>
<evidence type="ECO:0000313" key="11">
    <source>
        <dbReference type="Proteomes" id="UP001221189"/>
    </source>
</evidence>
<dbReference type="SMART" id="SM00283">
    <property type="entry name" value="MA"/>
    <property type="match status" value="1"/>
</dbReference>
<dbReference type="EMBL" id="JAQQXT010000004">
    <property type="protein sequence ID" value="MDC8771633.1"/>
    <property type="molecule type" value="Genomic_DNA"/>
</dbReference>
<dbReference type="InterPro" id="IPR004090">
    <property type="entry name" value="Chemotax_Me-accpt_rcpt"/>
</dbReference>
<accession>A0ABT5KCH9</accession>
<dbReference type="PRINTS" id="PR00260">
    <property type="entry name" value="CHEMTRNSDUCR"/>
</dbReference>
<dbReference type="Pfam" id="PF17200">
    <property type="entry name" value="sCache_2"/>
    <property type="match status" value="1"/>
</dbReference>
<keyword evidence="8" id="KW-0807">Transducer</keyword>
<comment type="similarity">
    <text evidence="7">Belongs to the methyl-accepting chemotaxis (MCP) protein family.</text>
</comment>
<evidence type="ECO:0000256" key="1">
    <source>
        <dbReference type="ARBA" id="ARBA00004651"/>
    </source>
</evidence>
<sequence>MSEQSKQARRKSNARPAWLSWMLGAARAGSEDQALSQGLAAAERGDLSHNAPAHLPGLSARFNAMCTSLSSRVAQIRSNASIAAMAGSELARGTRDLAERTDQQAKNLSQAAAQMEHLGGLLERNAESAREANKVSTAMRRVAESGESLMQDAVSQVRKIEGSSREMSEIIAVIDSIAFQTNILALNAAVEAARAGEQGRGFAVVASEVRNLAQRSAASAAEVKKLIAQSAEQVETGVKRIEQVGQALGEIVLGVRELAQQVENISGGSEEQCKELAQIASAVNAADALTQRNAEMVGASAHAARELEQRTALLTGAVRTIRLRQGAADEARALVDKACALIKRAGMSKAVNSFLDRNSEFFDRDMYIFVFNRQGLFTAFGPNPALTGKHLREVQGLQWQRLLKDGFDCVDQGGGWVDYQTVNPASGAVNEKMSFVQGLPGDLLIGCGVYKV</sequence>
<dbReference type="InterPro" id="IPR051310">
    <property type="entry name" value="MCP_chemotaxis"/>
</dbReference>
<evidence type="ECO:0000256" key="3">
    <source>
        <dbReference type="ARBA" id="ARBA00022481"/>
    </source>
</evidence>
<name>A0ABT5KCH9_9BURK</name>
<evidence type="ECO:0000256" key="4">
    <source>
        <dbReference type="ARBA" id="ARBA00022692"/>
    </source>
</evidence>
<dbReference type="PANTHER" id="PTHR43531">
    <property type="entry name" value="PROTEIN ICFG"/>
    <property type="match status" value="1"/>
</dbReference>